<dbReference type="GO" id="GO:0004674">
    <property type="term" value="F:protein serine/threonine kinase activity"/>
    <property type="evidence" value="ECO:0007669"/>
    <property type="project" value="TreeGrafter"/>
</dbReference>
<dbReference type="SUPFAM" id="SSF56112">
    <property type="entry name" value="Protein kinase-like (PK-like)"/>
    <property type="match status" value="1"/>
</dbReference>
<dbReference type="AlphaFoldDB" id="A0A2H3DG01"/>
<protein>
    <submittedName>
        <fullName evidence="2">Kinase-like protein</fullName>
    </submittedName>
</protein>
<evidence type="ECO:0000313" key="2">
    <source>
        <dbReference type="EMBL" id="PBK94145.1"/>
    </source>
</evidence>
<dbReference type="InParanoid" id="A0A2H3DG01"/>
<dbReference type="InterPro" id="IPR000719">
    <property type="entry name" value="Prot_kinase_dom"/>
</dbReference>
<dbReference type="Proteomes" id="UP000217790">
    <property type="component" value="Unassembled WGS sequence"/>
</dbReference>
<name>A0A2H3DG01_ARMGA</name>
<dbReference type="Gene3D" id="1.10.510.10">
    <property type="entry name" value="Transferase(Phosphotransferase) domain 1"/>
    <property type="match status" value="1"/>
</dbReference>
<sequence length="160" mass="18032">IANAMEFMHSLDPQVIHGDIRGCNILVTEHNRCCLADFGASIITSTMAPSTASMSHYSTPWMAPEFLEYSSKLYDQSFLTARDVYAFGFTIVEIFTLRTPFSHIHRSAIVNAKLEGAPYPRPSPEEFPSSKLWSLVEECVVKDPTRRPNAKSIKQRLYDA</sequence>
<dbReference type="OrthoDB" id="26722at2759"/>
<dbReference type="SMART" id="SM00220">
    <property type="entry name" value="S_TKc"/>
    <property type="match status" value="1"/>
</dbReference>
<keyword evidence="2" id="KW-0418">Kinase</keyword>
<gene>
    <name evidence="2" type="ORF">ARMGADRAFT_928292</name>
</gene>
<dbReference type="GO" id="GO:0005524">
    <property type="term" value="F:ATP binding"/>
    <property type="evidence" value="ECO:0007669"/>
    <property type="project" value="InterPro"/>
</dbReference>
<dbReference type="PANTHER" id="PTHR44329">
    <property type="entry name" value="SERINE/THREONINE-PROTEIN KINASE TNNI3K-RELATED"/>
    <property type="match status" value="1"/>
</dbReference>
<dbReference type="PROSITE" id="PS50011">
    <property type="entry name" value="PROTEIN_KINASE_DOM"/>
    <property type="match status" value="1"/>
</dbReference>
<dbReference type="PROSITE" id="PS00109">
    <property type="entry name" value="PROTEIN_KINASE_TYR"/>
    <property type="match status" value="1"/>
</dbReference>
<proteinExistence type="predicted"/>
<keyword evidence="3" id="KW-1185">Reference proteome</keyword>
<dbReference type="OMA" id="IANAMEF"/>
<reference evidence="3" key="1">
    <citation type="journal article" date="2017" name="Nat. Ecol. Evol.">
        <title>Genome expansion and lineage-specific genetic innovations in the forest pathogenic fungi Armillaria.</title>
        <authorList>
            <person name="Sipos G."/>
            <person name="Prasanna A.N."/>
            <person name="Walter M.C."/>
            <person name="O'Connor E."/>
            <person name="Balint B."/>
            <person name="Krizsan K."/>
            <person name="Kiss B."/>
            <person name="Hess J."/>
            <person name="Varga T."/>
            <person name="Slot J."/>
            <person name="Riley R."/>
            <person name="Boka B."/>
            <person name="Rigling D."/>
            <person name="Barry K."/>
            <person name="Lee J."/>
            <person name="Mihaltcheva S."/>
            <person name="LaButti K."/>
            <person name="Lipzen A."/>
            <person name="Waldron R."/>
            <person name="Moloney N.M."/>
            <person name="Sperisen C."/>
            <person name="Kredics L."/>
            <person name="Vagvoelgyi C."/>
            <person name="Patrignani A."/>
            <person name="Fitzpatrick D."/>
            <person name="Nagy I."/>
            <person name="Doyle S."/>
            <person name="Anderson J.B."/>
            <person name="Grigoriev I.V."/>
            <person name="Gueldener U."/>
            <person name="Muensterkoetter M."/>
            <person name="Nagy L.G."/>
        </authorList>
    </citation>
    <scope>NUCLEOTIDE SEQUENCE [LARGE SCALE GENOMIC DNA]</scope>
    <source>
        <strain evidence="3">Ar21-2</strain>
    </source>
</reference>
<organism evidence="2 3">
    <name type="scientific">Armillaria gallica</name>
    <name type="common">Bulbous honey fungus</name>
    <name type="synonym">Armillaria bulbosa</name>
    <dbReference type="NCBI Taxonomy" id="47427"/>
    <lineage>
        <taxon>Eukaryota</taxon>
        <taxon>Fungi</taxon>
        <taxon>Dikarya</taxon>
        <taxon>Basidiomycota</taxon>
        <taxon>Agaricomycotina</taxon>
        <taxon>Agaricomycetes</taxon>
        <taxon>Agaricomycetidae</taxon>
        <taxon>Agaricales</taxon>
        <taxon>Marasmiineae</taxon>
        <taxon>Physalacriaceae</taxon>
        <taxon>Armillaria</taxon>
    </lineage>
</organism>
<dbReference type="EMBL" id="KZ293655">
    <property type="protein sequence ID" value="PBK94145.1"/>
    <property type="molecule type" value="Genomic_DNA"/>
</dbReference>
<evidence type="ECO:0000313" key="3">
    <source>
        <dbReference type="Proteomes" id="UP000217790"/>
    </source>
</evidence>
<feature type="non-terminal residue" evidence="2">
    <location>
        <position position="1"/>
    </location>
</feature>
<keyword evidence="2" id="KW-0808">Transferase</keyword>
<evidence type="ECO:0000259" key="1">
    <source>
        <dbReference type="PROSITE" id="PS50011"/>
    </source>
</evidence>
<dbReference type="InterPro" id="IPR011009">
    <property type="entry name" value="Kinase-like_dom_sf"/>
</dbReference>
<accession>A0A2H3DG01</accession>
<dbReference type="InterPro" id="IPR051681">
    <property type="entry name" value="Ser/Thr_Kinases-Pseudokinases"/>
</dbReference>
<dbReference type="InterPro" id="IPR008266">
    <property type="entry name" value="Tyr_kinase_AS"/>
</dbReference>
<feature type="domain" description="Protein kinase" evidence="1">
    <location>
        <begin position="1"/>
        <end position="160"/>
    </location>
</feature>
<dbReference type="InterPro" id="IPR001245">
    <property type="entry name" value="Ser-Thr/Tyr_kinase_cat_dom"/>
</dbReference>
<dbReference type="Pfam" id="PF07714">
    <property type="entry name" value="PK_Tyr_Ser-Thr"/>
    <property type="match status" value="1"/>
</dbReference>
<dbReference type="STRING" id="47427.A0A2H3DG01"/>